<dbReference type="OrthoDB" id="464730at2"/>
<protein>
    <submittedName>
        <fullName evidence="1">Uncharacterized protein</fullName>
    </submittedName>
</protein>
<keyword evidence="2" id="KW-1185">Reference proteome</keyword>
<dbReference type="eggNOG" id="ENOG50335VF">
    <property type="taxonomic scope" value="Bacteria"/>
</dbReference>
<evidence type="ECO:0000313" key="1">
    <source>
        <dbReference type="EMBL" id="ABW28064.1"/>
    </source>
</evidence>
<dbReference type="RefSeq" id="WP_012163495.1">
    <property type="nucleotide sequence ID" value="NC_009925.1"/>
</dbReference>
<dbReference type="STRING" id="329726.AM1_3068"/>
<dbReference type="KEGG" id="amr:AM1_3068"/>
<evidence type="ECO:0000313" key="2">
    <source>
        <dbReference type="Proteomes" id="UP000000268"/>
    </source>
</evidence>
<name>B0CDJ5_ACAM1</name>
<organism evidence="1 2">
    <name type="scientific">Acaryochloris marina (strain MBIC 11017)</name>
    <dbReference type="NCBI Taxonomy" id="329726"/>
    <lineage>
        <taxon>Bacteria</taxon>
        <taxon>Bacillati</taxon>
        <taxon>Cyanobacteriota</taxon>
        <taxon>Cyanophyceae</taxon>
        <taxon>Acaryochloridales</taxon>
        <taxon>Acaryochloridaceae</taxon>
        <taxon>Acaryochloris</taxon>
    </lineage>
</organism>
<dbReference type="Proteomes" id="UP000000268">
    <property type="component" value="Chromosome"/>
</dbReference>
<gene>
    <name evidence="1" type="ordered locus">AM1_3068</name>
</gene>
<dbReference type="EMBL" id="CP000828">
    <property type="protein sequence ID" value="ABW28064.1"/>
    <property type="molecule type" value="Genomic_DNA"/>
</dbReference>
<proteinExistence type="predicted"/>
<dbReference type="AlphaFoldDB" id="B0CDJ5"/>
<sequence length="67" mass="7839">MTNQPLMPDPSVDQRLLDNLNRARLEIEELGLQLDGVLARFDEEIRQQRLKRIQKSSNRDNKQPLSP</sequence>
<dbReference type="HOGENOM" id="CLU_203775_2_0_3"/>
<reference evidence="1 2" key="1">
    <citation type="journal article" date="2008" name="Proc. Natl. Acad. Sci. U.S.A.">
        <title>Niche adaptation and genome expansion in the chlorophyll d-producing cyanobacterium Acaryochloris marina.</title>
        <authorList>
            <person name="Swingley W.D."/>
            <person name="Chen M."/>
            <person name="Cheung P.C."/>
            <person name="Conrad A.L."/>
            <person name="Dejesa L.C."/>
            <person name="Hao J."/>
            <person name="Honchak B.M."/>
            <person name="Karbach L.E."/>
            <person name="Kurdoglu A."/>
            <person name="Lahiri S."/>
            <person name="Mastrian S.D."/>
            <person name="Miyashita H."/>
            <person name="Page L."/>
            <person name="Ramakrishna P."/>
            <person name="Satoh S."/>
            <person name="Sattley W.M."/>
            <person name="Shimada Y."/>
            <person name="Taylor H.L."/>
            <person name="Tomo T."/>
            <person name="Tsuchiya T."/>
            <person name="Wang Z.T."/>
            <person name="Raymond J."/>
            <person name="Mimuro M."/>
            <person name="Blankenship R.E."/>
            <person name="Touchman J.W."/>
        </authorList>
    </citation>
    <scope>NUCLEOTIDE SEQUENCE [LARGE SCALE GENOMIC DNA]</scope>
    <source>
        <strain evidence="2">MBIC 11017</strain>
    </source>
</reference>
<accession>B0CDJ5</accession>